<feature type="chain" id="PRO_5046978613" evidence="5">
    <location>
        <begin position="25"/>
        <end position="262"/>
    </location>
</feature>
<evidence type="ECO:0000313" key="7">
    <source>
        <dbReference type="EMBL" id="MCL1045240.1"/>
    </source>
</evidence>
<dbReference type="Proteomes" id="UP001202134">
    <property type="component" value="Unassembled WGS sequence"/>
</dbReference>
<proteinExistence type="predicted"/>
<keyword evidence="3" id="KW-0998">Cell outer membrane</keyword>
<name>A0ABT0KN12_9GAMM</name>
<dbReference type="InterPro" id="IPR036737">
    <property type="entry name" value="OmpA-like_sf"/>
</dbReference>
<dbReference type="Pfam" id="PF13441">
    <property type="entry name" value="Gly-zipper_YMGG"/>
    <property type="match status" value="1"/>
</dbReference>
<dbReference type="InterPro" id="IPR022511">
    <property type="entry name" value="PdsO"/>
</dbReference>
<dbReference type="Pfam" id="PF00691">
    <property type="entry name" value="OmpA"/>
    <property type="match status" value="1"/>
</dbReference>
<dbReference type="SUPFAM" id="SSF103088">
    <property type="entry name" value="OmpA-like"/>
    <property type="match status" value="1"/>
</dbReference>
<dbReference type="Gene3D" id="3.30.1330.60">
    <property type="entry name" value="OmpA-like domain"/>
    <property type="match status" value="1"/>
</dbReference>
<keyword evidence="8" id="KW-1185">Reference proteome</keyword>
<dbReference type="PANTHER" id="PTHR30329:SF21">
    <property type="entry name" value="LIPOPROTEIN YIAD-RELATED"/>
    <property type="match status" value="1"/>
</dbReference>
<gene>
    <name evidence="7" type="primary">pdsO</name>
    <name evidence="7" type="ORF">L2737_07850</name>
</gene>
<evidence type="ECO:0000259" key="6">
    <source>
        <dbReference type="PROSITE" id="PS51123"/>
    </source>
</evidence>
<evidence type="ECO:0000313" key="8">
    <source>
        <dbReference type="Proteomes" id="UP001202134"/>
    </source>
</evidence>
<protein>
    <submittedName>
        <fullName evidence="7">Sortase-associated OmpA-like protein PdsO</fullName>
    </submittedName>
</protein>
<dbReference type="InterPro" id="IPR027367">
    <property type="entry name" value="Gly-zipper_YMGG"/>
</dbReference>
<organism evidence="7 8">
    <name type="scientific">Shewanella electrodiphila</name>
    <dbReference type="NCBI Taxonomy" id="934143"/>
    <lineage>
        <taxon>Bacteria</taxon>
        <taxon>Pseudomonadati</taxon>
        <taxon>Pseudomonadota</taxon>
        <taxon>Gammaproteobacteria</taxon>
        <taxon>Alteromonadales</taxon>
        <taxon>Shewanellaceae</taxon>
        <taxon>Shewanella</taxon>
    </lineage>
</organism>
<keyword evidence="2 4" id="KW-0472">Membrane</keyword>
<dbReference type="CDD" id="cd07185">
    <property type="entry name" value="OmpA_C-like"/>
    <property type="match status" value="1"/>
</dbReference>
<dbReference type="NCBIfam" id="TIGR03789">
    <property type="entry name" value="pdsO"/>
    <property type="match status" value="1"/>
</dbReference>
<comment type="subcellular location">
    <subcellularLocation>
        <location evidence="1">Cell outer membrane</location>
    </subcellularLocation>
</comment>
<evidence type="ECO:0000256" key="3">
    <source>
        <dbReference type="ARBA" id="ARBA00023237"/>
    </source>
</evidence>
<dbReference type="PANTHER" id="PTHR30329">
    <property type="entry name" value="STATOR ELEMENT OF FLAGELLAR MOTOR COMPLEX"/>
    <property type="match status" value="1"/>
</dbReference>
<evidence type="ECO:0000256" key="5">
    <source>
        <dbReference type="SAM" id="SignalP"/>
    </source>
</evidence>
<dbReference type="InterPro" id="IPR006665">
    <property type="entry name" value="OmpA-like"/>
</dbReference>
<accession>A0ABT0KN12</accession>
<evidence type="ECO:0000256" key="1">
    <source>
        <dbReference type="ARBA" id="ARBA00004442"/>
    </source>
</evidence>
<dbReference type="RefSeq" id="WP_248955353.1">
    <property type="nucleotide sequence ID" value="NZ_JAKIKU010000003.1"/>
</dbReference>
<dbReference type="InterPro" id="IPR006664">
    <property type="entry name" value="OMP_bac"/>
</dbReference>
<evidence type="ECO:0000256" key="4">
    <source>
        <dbReference type="PROSITE-ProRule" id="PRU00473"/>
    </source>
</evidence>
<sequence>MKKQLIAVAVISSLFISTISVANAESNLNTEPMTEQVTEREHTEELVGLTSGAVLGAVVGGPVGAIIGAFAGTLIGKTVGDDSEIQTQKEMLVQQQQSIEIQTSELTALHEKQQSLAEVTDEYLLVQSQLTDLREAQQQQLQELAIGLNVQFKTGSSTIEPHFEQQLDDVAYLMALSPELMLDLTGYADRRGDSTFNQALSEQRLIEVTSYLQSQGVSAERLHAKAFGASAPLHAQQSFENDFFDRRVTLKIMPVGEALAAN</sequence>
<dbReference type="PRINTS" id="PR01021">
    <property type="entry name" value="OMPADOMAIN"/>
</dbReference>
<keyword evidence="5" id="KW-0732">Signal</keyword>
<dbReference type="InterPro" id="IPR050330">
    <property type="entry name" value="Bact_OuterMem_StrucFunc"/>
</dbReference>
<feature type="domain" description="OmpA-like" evidence="6">
    <location>
        <begin position="139"/>
        <end position="256"/>
    </location>
</feature>
<comment type="caution">
    <text evidence="7">The sequence shown here is derived from an EMBL/GenBank/DDBJ whole genome shotgun (WGS) entry which is preliminary data.</text>
</comment>
<evidence type="ECO:0000256" key="2">
    <source>
        <dbReference type="ARBA" id="ARBA00023136"/>
    </source>
</evidence>
<reference evidence="7 8" key="1">
    <citation type="submission" date="2022-01" db="EMBL/GenBank/DDBJ databases">
        <title>Whole genome-based taxonomy of the Shewanellaceae.</title>
        <authorList>
            <person name="Martin-Rodriguez A.J."/>
        </authorList>
    </citation>
    <scope>NUCLEOTIDE SEQUENCE [LARGE SCALE GENOMIC DNA]</scope>
    <source>
        <strain evidence="7 8">DSM 24955</strain>
    </source>
</reference>
<dbReference type="PROSITE" id="PS51123">
    <property type="entry name" value="OMPA_2"/>
    <property type="match status" value="1"/>
</dbReference>
<feature type="signal peptide" evidence="5">
    <location>
        <begin position="1"/>
        <end position="24"/>
    </location>
</feature>
<dbReference type="EMBL" id="JAKIKU010000003">
    <property type="protein sequence ID" value="MCL1045240.1"/>
    <property type="molecule type" value="Genomic_DNA"/>
</dbReference>